<dbReference type="SUPFAM" id="SSF48371">
    <property type="entry name" value="ARM repeat"/>
    <property type="match status" value="1"/>
</dbReference>
<dbReference type="Gene3D" id="1.25.10.10">
    <property type="entry name" value="Leucine-rich Repeat Variant"/>
    <property type="match status" value="1"/>
</dbReference>
<gene>
    <name evidence="2" type="ORF">NAES01612_LOCUS12194</name>
</gene>
<comment type="similarity">
    <text evidence="1">Belongs to the Mo25 family.</text>
</comment>
<evidence type="ECO:0000313" key="2">
    <source>
        <dbReference type="EMBL" id="CAE2307275.1"/>
    </source>
</evidence>
<proteinExistence type="inferred from homology"/>
<accession>A0A7S4KW25</accession>
<dbReference type="GO" id="GO:0035556">
    <property type="term" value="P:intracellular signal transduction"/>
    <property type="evidence" value="ECO:0007669"/>
    <property type="project" value="TreeGrafter"/>
</dbReference>
<protein>
    <recommendedName>
        <fullName evidence="3">Calcium-binding protein 39</fullName>
    </recommendedName>
</protein>
<dbReference type="PANTHER" id="PTHR10182:SF3">
    <property type="entry name" value="PROTEIN MO25"/>
    <property type="match status" value="1"/>
</dbReference>
<organism evidence="2">
    <name type="scientific">Paramoeba aestuarina</name>
    <dbReference type="NCBI Taxonomy" id="180227"/>
    <lineage>
        <taxon>Eukaryota</taxon>
        <taxon>Amoebozoa</taxon>
        <taxon>Discosea</taxon>
        <taxon>Flabellinia</taxon>
        <taxon>Dactylopodida</taxon>
        <taxon>Paramoebidae</taxon>
        <taxon>Paramoeba</taxon>
    </lineage>
</organism>
<reference evidence="2" key="1">
    <citation type="submission" date="2021-01" db="EMBL/GenBank/DDBJ databases">
        <authorList>
            <person name="Corre E."/>
            <person name="Pelletier E."/>
            <person name="Niang G."/>
            <person name="Scheremetjew M."/>
            <person name="Finn R."/>
            <person name="Kale V."/>
            <person name="Holt S."/>
            <person name="Cochrane G."/>
            <person name="Meng A."/>
            <person name="Brown T."/>
            <person name="Cohen L."/>
        </authorList>
    </citation>
    <scope>NUCLEOTIDE SEQUENCE</scope>
    <source>
        <strain evidence="2">SoJaBio B1-5/56/2</strain>
    </source>
</reference>
<name>A0A7S4KW25_9EUKA</name>
<dbReference type="PANTHER" id="PTHR10182">
    <property type="entry name" value="CALCIUM-BINDING PROTEIN 39-RELATED"/>
    <property type="match status" value="1"/>
</dbReference>
<dbReference type="GO" id="GO:0043539">
    <property type="term" value="F:protein serine/threonine kinase activator activity"/>
    <property type="evidence" value="ECO:0007669"/>
    <property type="project" value="TreeGrafter"/>
</dbReference>
<evidence type="ECO:0000256" key="1">
    <source>
        <dbReference type="ARBA" id="ARBA00011012"/>
    </source>
</evidence>
<dbReference type="InterPro" id="IPR013878">
    <property type="entry name" value="Mo25"/>
</dbReference>
<sequence length="334" mass="38204">MAFLFGSKKGRNPADLVKTTKESMALLDKSKGKNADKAKETISTNFAHMKAIYAADPGQDQHQEVANGLTNEIISQELILPLIHQLGDYDFEAKKDAVSIFSYLLRRQQGSTYVAVEYICSHTSILEELVTGYEDAEVALSCGAMLRDCLRHDALAKIVLFSEYFFNFFKYVELSNFDVASDAFSSFKDALTVQKALAAEFLEKNYDEVFVAYKKLLTSENYVTRRQSLKLLGELLLDRANFHIMTKYISDEENLKLMMMMLRNKSKSIQFEAFHVFKVFVANPHKADSIMQILVKNKEKLITFLNNFHNDKDDEQFNDEKAFLLKQIQALPDK</sequence>
<evidence type="ECO:0008006" key="3">
    <source>
        <dbReference type="Google" id="ProtNLM"/>
    </source>
</evidence>
<dbReference type="EMBL" id="HBKR01018554">
    <property type="protein sequence ID" value="CAE2307275.1"/>
    <property type="molecule type" value="Transcribed_RNA"/>
</dbReference>
<dbReference type="InterPro" id="IPR016024">
    <property type="entry name" value="ARM-type_fold"/>
</dbReference>
<dbReference type="AlphaFoldDB" id="A0A7S4KW25"/>
<dbReference type="Pfam" id="PF08569">
    <property type="entry name" value="Mo25"/>
    <property type="match status" value="1"/>
</dbReference>
<dbReference type="InterPro" id="IPR011989">
    <property type="entry name" value="ARM-like"/>
</dbReference>